<dbReference type="SUPFAM" id="SSF49303">
    <property type="entry name" value="beta-Galactosidase/glucuronidase domain"/>
    <property type="match status" value="2"/>
</dbReference>
<dbReference type="Proteomes" id="UP000014155">
    <property type="component" value="Unassembled WGS sequence"/>
</dbReference>
<dbReference type="InterPro" id="IPR041625">
    <property type="entry name" value="Beta-mannosidase_Ig"/>
</dbReference>
<gene>
    <name evidence="17" type="ORF">CTER_1105</name>
</gene>
<comment type="similarity">
    <text evidence="3">Belongs to the glycosyl hydrolase 2 family.</text>
</comment>
<feature type="domain" description="Glycoside hydrolase family 2 immunoglobulin-like beta-sandwich" evidence="13">
    <location>
        <begin position="203"/>
        <end position="305"/>
    </location>
</feature>
<dbReference type="SUPFAM" id="SSF51445">
    <property type="entry name" value="(Trans)glycosidases"/>
    <property type="match status" value="1"/>
</dbReference>
<dbReference type="Gene3D" id="2.60.40.10">
    <property type="entry name" value="Immunoglobulins"/>
    <property type="match status" value="2"/>
</dbReference>
<organism evidence="17 18">
    <name type="scientific">Ruminiclostridium cellobioparum subsp. termitidis CT1112</name>
    <dbReference type="NCBI Taxonomy" id="1195236"/>
    <lineage>
        <taxon>Bacteria</taxon>
        <taxon>Bacillati</taxon>
        <taxon>Bacillota</taxon>
        <taxon>Clostridia</taxon>
        <taxon>Eubacteriales</taxon>
        <taxon>Oscillospiraceae</taxon>
        <taxon>Ruminiclostridium</taxon>
    </lineage>
</organism>
<keyword evidence="11" id="KW-0326">Glycosidase</keyword>
<dbReference type="Pfam" id="PF02836">
    <property type="entry name" value="Glyco_hydro_2_C"/>
    <property type="match status" value="1"/>
</dbReference>
<dbReference type="Pfam" id="PF22666">
    <property type="entry name" value="Glyco_hydro_2_N2"/>
    <property type="match status" value="1"/>
</dbReference>
<evidence type="ECO:0000313" key="18">
    <source>
        <dbReference type="Proteomes" id="UP000014155"/>
    </source>
</evidence>
<evidence type="ECO:0000259" key="13">
    <source>
        <dbReference type="Pfam" id="PF00703"/>
    </source>
</evidence>
<dbReference type="InterPro" id="IPR054593">
    <property type="entry name" value="Beta-mannosidase-like_N2"/>
</dbReference>
<evidence type="ECO:0000256" key="5">
    <source>
        <dbReference type="ARBA" id="ARBA00012754"/>
    </source>
</evidence>
<evidence type="ECO:0000259" key="16">
    <source>
        <dbReference type="Pfam" id="PF22666"/>
    </source>
</evidence>
<name>S0FL12_RUMCE</name>
<evidence type="ECO:0000259" key="15">
    <source>
        <dbReference type="Pfam" id="PF17753"/>
    </source>
</evidence>
<dbReference type="EMBL" id="AORV01000025">
    <property type="protein sequence ID" value="EMS72880.1"/>
    <property type="molecule type" value="Genomic_DNA"/>
</dbReference>
<keyword evidence="18" id="KW-1185">Reference proteome</keyword>
<reference evidence="17 18" key="1">
    <citation type="journal article" date="2013" name="Genome Announc.">
        <title>Draft Genome Sequence of the Cellulolytic, Mesophilic, Anaerobic Bacterium Clostridium termitidis Strain CT1112 (DSM 5398).</title>
        <authorList>
            <person name="Lal S."/>
            <person name="Ramachandran U."/>
            <person name="Zhang X."/>
            <person name="Munir R."/>
            <person name="Sparling R."/>
            <person name="Levin D.B."/>
        </authorList>
    </citation>
    <scope>NUCLEOTIDE SEQUENCE [LARGE SCALE GENOMIC DNA]</scope>
    <source>
        <strain evidence="17 18">CT1112</strain>
    </source>
</reference>
<evidence type="ECO:0000256" key="3">
    <source>
        <dbReference type="ARBA" id="ARBA00007401"/>
    </source>
</evidence>
<dbReference type="RefSeq" id="WP_004624614.1">
    <property type="nucleotide sequence ID" value="NZ_AORV01000025.1"/>
</dbReference>
<keyword evidence="10" id="KW-0325">Glycoprotein</keyword>
<evidence type="ECO:0000256" key="9">
    <source>
        <dbReference type="ARBA" id="ARBA00023157"/>
    </source>
</evidence>
<dbReference type="Pfam" id="PF17753">
    <property type="entry name" value="Ig_mannosidase"/>
    <property type="match status" value="1"/>
</dbReference>
<dbReference type="AlphaFoldDB" id="S0FL12"/>
<dbReference type="InterPro" id="IPR017853">
    <property type="entry name" value="GH"/>
</dbReference>
<dbReference type="GO" id="GO:0006516">
    <property type="term" value="P:glycoprotein catabolic process"/>
    <property type="evidence" value="ECO:0007669"/>
    <property type="project" value="TreeGrafter"/>
</dbReference>
<comment type="caution">
    <text evidence="17">The sequence shown here is derived from an EMBL/GenBank/DDBJ whole genome shotgun (WGS) entry which is preliminary data.</text>
</comment>
<evidence type="ECO:0000256" key="10">
    <source>
        <dbReference type="ARBA" id="ARBA00023180"/>
    </source>
</evidence>
<evidence type="ECO:0000259" key="14">
    <source>
        <dbReference type="Pfam" id="PF02836"/>
    </source>
</evidence>
<dbReference type="InterPro" id="IPR013783">
    <property type="entry name" value="Ig-like_fold"/>
</dbReference>
<dbReference type="InterPro" id="IPR006103">
    <property type="entry name" value="Glyco_hydro_2_cat"/>
</dbReference>
<dbReference type="GO" id="GO:0004567">
    <property type="term" value="F:beta-mannosidase activity"/>
    <property type="evidence" value="ECO:0007669"/>
    <property type="project" value="UniProtKB-EC"/>
</dbReference>
<feature type="domain" description="Glycoside hydrolase family 2 catalytic" evidence="14">
    <location>
        <begin position="317"/>
        <end position="467"/>
    </location>
</feature>
<comment type="catalytic activity">
    <reaction evidence="1">
        <text>Hydrolysis of terminal, non-reducing beta-D-mannose residues in beta-D-mannosides.</text>
        <dbReference type="EC" id="3.2.1.25"/>
    </reaction>
</comment>
<evidence type="ECO:0000256" key="2">
    <source>
        <dbReference type="ARBA" id="ARBA00003150"/>
    </source>
</evidence>
<dbReference type="Gene3D" id="2.60.120.260">
    <property type="entry name" value="Galactose-binding domain-like"/>
    <property type="match status" value="1"/>
</dbReference>
<dbReference type="InterPro" id="IPR008979">
    <property type="entry name" value="Galactose-bd-like_sf"/>
</dbReference>
<comment type="subunit">
    <text evidence="4">Monomer.</text>
</comment>
<evidence type="ECO:0000256" key="1">
    <source>
        <dbReference type="ARBA" id="ARBA00000829"/>
    </source>
</evidence>
<evidence type="ECO:0000256" key="7">
    <source>
        <dbReference type="ARBA" id="ARBA00022729"/>
    </source>
</evidence>
<dbReference type="SUPFAM" id="SSF49785">
    <property type="entry name" value="Galactose-binding domain-like"/>
    <property type="match status" value="1"/>
</dbReference>
<keyword evidence="8" id="KW-0378">Hydrolase</keyword>
<feature type="domain" description="Beta-mannosidase Ig-fold" evidence="15">
    <location>
        <begin position="756"/>
        <end position="806"/>
    </location>
</feature>
<evidence type="ECO:0000256" key="12">
    <source>
        <dbReference type="ARBA" id="ARBA00032581"/>
    </source>
</evidence>
<sequence>MKRMILEKGWKLRRIKPDGQLTPERLVDMLCENGDGPDLNYTINKMPSQVHDILYSHGVIENPNIMGHNKDTWIDDFDWVYFCDFKADDPALPSYLYFKGLDTYADIYLNGQCIARFDNVYLQHRTERLENLKKNNTLMVYFHSSKKVIDSIEIPEKYAGRVPANSCERVFRSGFHDYNGPIPSLIRCGIYSEVVLEQAETLRIREFKLDSFLNEDYTEGTIACSLQLENYSGETECTISVYDGDNNLKGLEKSVISEDSAELRITVEKPQLWWPRTHGEPYLYTICIRCGSKKGDQLIKKVGFRKLELAGDFDYRINGHPLKLWGVNLTHPDTLTNCYNEELMNRILDLAELGNCNIVRVWGESEVYDEAFYDQCDSRGIMVWQDFYLCYSMYSEEPRFMEACRMEAEQLVKRLRHHACILLWCGGNEMLLSRDYDFPGEYCFGEKIFMEVFPEVCKRLDPDRLYHPSSPYGGKWANDPSAGDTHGYTHLWFVPERDYPVFLSENCRVSTPPLRTMKKMMTPEELWPEGYTAKVSRKNPLPWPGSWCNHNTNIGHIKLGPVEHYYDADSPGELIYRIGAAHAEYIRKDVERFRRGYSAGDQKGVRKTKGHMLWKFNNNSNIISYGVIDYFQEPYYPYYALKRAYEPILLSCEFSRHGYVWMTNDTMNRVEGTLDIKLFDMDNNSYVKGFSVPFSVMADESKVLADLDEFGQFRKRFLVCAKAFAPGGGLIAECIDVFELERHLMFPVDTGLEIAKEGGNCLVITSKKFARCVELLGNEDGDEFGWLFSDNYFDLLPDEPKKVMVLGRHSKGIITAKAVYDDQKCTIEF</sequence>
<evidence type="ECO:0000256" key="6">
    <source>
        <dbReference type="ARBA" id="ARBA00015707"/>
    </source>
</evidence>
<evidence type="ECO:0000256" key="8">
    <source>
        <dbReference type="ARBA" id="ARBA00022801"/>
    </source>
</evidence>
<feature type="domain" description="Beta-mannosidase-like galactose-binding" evidence="16">
    <location>
        <begin position="43"/>
        <end position="153"/>
    </location>
</feature>
<dbReference type="eggNOG" id="COG3250">
    <property type="taxonomic scope" value="Bacteria"/>
</dbReference>
<evidence type="ECO:0000256" key="11">
    <source>
        <dbReference type="ARBA" id="ARBA00023295"/>
    </source>
</evidence>
<dbReference type="Gene3D" id="3.20.20.80">
    <property type="entry name" value="Glycosidases"/>
    <property type="match status" value="1"/>
</dbReference>
<dbReference type="InterPro" id="IPR050887">
    <property type="entry name" value="Beta-mannosidase_GH2"/>
</dbReference>
<dbReference type="PANTHER" id="PTHR43730:SF1">
    <property type="entry name" value="BETA-MANNOSIDASE"/>
    <property type="match status" value="1"/>
</dbReference>
<dbReference type="STRING" id="1195236.CTER_1105"/>
<dbReference type="Pfam" id="PF00703">
    <property type="entry name" value="Glyco_hydro_2"/>
    <property type="match status" value="1"/>
</dbReference>
<protein>
    <recommendedName>
        <fullName evidence="6">Beta-mannosidase</fullName>
        <ecNumber evidence="5">3.2.1.25</ecNumber>
    </recommendedName>
    <alternativeName>
        <fullName evidence="12">Lysosomal beta A mannosidase</fullName>
    </alternativeName>
</protein>
<keyword evidence="7" id="KW-0732">Signal</keyword>
<dbReference type="GO" id="GO:0005975">
    <property type="term" value="P:carbohydrate metabolic process"/>
    <property type="evidence" value="ECO:0007669"/>
    <property type="project" value="InterPro"/>
</dbReference>
<dbReference type="EC" id="3.2.1.25" evidence="5"/>
<accession>S0FL12</accession>
<keyword evidence="9" id="KW-1015">Disulfide bond</keyword>
<dbReference type="PANTHER" id="PTHR43730">
    <property type="entry name" value="BETA-MANNOSIDASE"/>
    <property type="match status" value="1"/>
</dbReference>
<proteinExistence type="inferred from homology"/>
<evidence type="ECO:0000313" key="17">
    <source>
        <dbReference type="EMBL" id="EMS72880.1"/>
    </source>
</evidence>
<dbReference type="PATRIC" id="fig|1195236.3.peg.1401"/>
<evidence type="ECO:0000256" key="4">
    <source>
        <dbReference type="ARBA" id="ARBA00011245"/>
    </source>
</evidence>
<dbReference type="InterPro" id="IPR036156">
    <property type="entry name" value="Beta-gal/glucu_dom_sf"/>
</dbReference>
<comment type="function">
    <text evidence="2">Exoglycosidase that cleaves the single beta-linked mannose residue from the non-reducing end of all N-linked glycoprotein oligosaccharides.</text>
</comment>
<dbReference type="InterPro" id="IPR006102">
    <property type="entry name" value="Ig-like_GH2"/>
</dbReference>